<evidence type="ECO:0008006" key="3">
    <source>
        <dbReference type="Google" id="ProtNLM"/>
    </source>
</evidence>
<evidence type="ECO:0000313" key="2">
    <source>
        <dbReference type="Proteomes" id="UP000326396"/>
    </source>
</evidence>
<proteinExistence type="predicted"/>
<evidence type="ECO:0000313" key="1">
    <source>
        <dbReference type="EMBL" id="KAD7477449.1"/>
    </source>
</evidence>
<dbReference type="EMBL" id="SZYD01000001">
    <property type="protein sequence ID" value="KAD7477449.1"/>
    <property type="molecule type" value="Genomic_DNA"/>
</dbReference>
<keyword evidence="2" id="KW-1185">Reference proteome</keyword>
<sequence length="232" mass="26191">MGEVNWSWMRDPIGCEADQLCTLSEWTGLFKLSLVRDRWWWGNDGVTPFSVADQNFLVKLDSSNDGVKKVLRVIIFFTIWNLWKAKNASIFRGKKMSSKEMFEEVISLAFLWVKFRGRNGVSLNSGIIDNDVHKANFCSLWGFGYAGCGMVLSKSRKRPLAMVAARFSGGLGMIGLSLGFDLGLDSWGEDPLRQLGFLCLVFVDSKYLSIPLCFSWNLVMLRSINTTRPFVG</sequence>
<accession>A0A5N6PYJ5</accession>
<dbReference type="AlphaFoldDB" id="A0A5N6PYJ5"/>
<dbReference type="Proteomes" id="UP000326396">
    <property type="component" value="Linkage Group LG1"/>
</dbReference>
<reference evidence="1 2" key="1">
    <citation type="submission" date="2019-05" db="EMBL/GenBank/DDBJ databases">
        <title>Mikania micrantha, genome provides insights into the molecular mechanism of rapid growth.</title>
        <authorList>
            <person name="Liu B."/>
        </authorList>
    </citation>
    <scope>NUCLEOTIDE SEQUENCE [LARGE SCALE GENOMIC DNA]</scope>
    <source>
        <strain evidence="1">NLD-2019</strain>
        <tissue evidence="1">Leaf</tissue>
    </source>
</reference>
<comment type="caution">
    <text evidence="1">The sequence shown here is derived from an EMBL/GenBank/DDBJ whole genome shotgun (WGS) entry which is preliminary data.</text>
</comment>
<gene>
    <name evidence="1" type="ORF">E3N88_00585</name>
</gene>
<protein>
    <recommendedName>
        <fullName evidence="3">Reverse transcriptase zinc-binding domain-containing protein</fullName>
    </recommendedName>
</protein>
<name>A0A5N6PYJ5_9ASTR</name>
<organism evidence="1 2">
    <name type="scientific">Mikania micrantha</name>
    <name type="common">bitter vine</name>
    <dbReference type="NCBI Taxonomy" id="192012"/>
    <lineage>
        <taxon>Eukaryota</taxon>
        <taxon>Viridiplantae</taxon>
        <taxon>Streptophyta</taxon>
        <taxon>Embryophyta</taxon>
        <taxon>Tracheophyta</taxon>
        <taxon>Spermatophyta</taxon>
        <taxon>Magnoliopsida</taxon>
        <taxon>eudicotyledons</taxon>
        <taxon>Gunneridae</taxon>
        <taxon>Pentapetalae</taxon>
        <taxon>asterids</taxon>
        <taxon>campanulids</taxon>
        <taxon>Asterales</taxon>
        <taxon>Asteraceae</taxon>
        <taxon>Asteroideae</taxon>
        <taxon>Heliantheae alliance</taxon>
        <taxon>Eupatorieae</taxon>
        <taxon>Mikania</taxon>
    </lineage>
</organism>